<comment type="caution">
    <text evidence="3">The sequence shown here is derived from an EMBL/GenBank/DDBJ whole genome shotgun (WGS) entry which is preliminary data.</text>
</comment>
<proteinExistence type="inferred from homology"/>
<gene>
    <name evidence="3" type="ORF">LSH36_812g00125</name>
</gene>
<keyword evidence="4" id="KW-1185">Reference proteome</keyword>
<dbReference type="GO" id="GO:0019901">
    <property type="term" value="F:protein kinase binding"/>
    <property type="evidence" value="ECO:0007669"/>
    <property type="project" value="InterPro"/>
</dbReference>
<dbReference type="GO" id="GO:0000307">
    <property type="term" value="C:cyclin-dependent protein kinase holoenzyme complex"/>
    <property type="evidence" value="ECO:0007669"/>
    <property type="project" value="TreeGrafter"/>
</dbReference>
<dbReference type="InterPro" id="IPR013922">
    <property type="entry name" value="Cyclin_PHO80-like"/>
</dbReference>
<dbReference type="PANTHER" id="PTHR15615:SF108">
    <property type="entry name" value="PROTEIN CNPPD1"/>
    <property type="match status" value="1"/>
</dbReference>
<dbReference type="PANTHER" id="PTHR15615">
    <property type="match status" value="1"/>
</dbReference>
<reference evidence="3" key="1">
    <citation type="journal article" date="2023" name="Mol. Biol. Evol.">
        <title>Third-Generation Sequencing Reveals the Adaptive Role of the Epigenome in Three Deep-Sea Polychaetes.</title>
        <authorList>
            <person name="Perez M."/>
            <person name="Aroh O."/>
            <person name="Sun Y."/>
            <person name="Lan Y."/>
            <person name="Juniper S.K."/>
            <person name="Young C.R."/>
            <person name="Angers B."/>
            <person name="Qian P.Y."/>
        </authorList>
    </citation>
    <scope>NUCLEOTIDE SEQUENCE</scope>
    <source>
        <strain evidence="3">P08H-3</strain>
    </source>
</reference>
<evidence type="ECO:0000256" key="1">
    <source>
        <dbReference type="ARBA" id="ARBA00038508"/>
    </source>
</evidence>
<dbReference type="GO" id="GO:0016538">
    <property type="term" value="F:cyclin-dependent protein serine/threonine kinase regulator activity"/>
    <property type="evidence" value="ECO:0007669"/>
    <property type="project" value="TreeGrafter"/>
</dbReference>
<evidence type="ECO:0000313" key="4">
    <source>
        <dbReference type="Proteomes" id="UP001208570"/>
    </source>
</evidence>
<organism evidence="3 4">
    <name type="scientific">Paralvinella palmiformis</name>
    <dbReference type="NCBI Taxonomy" id="53620"/>
    <lineage>
        <taxon>Eukaryota</taxon>
        <taxon>Metazoa</taxon>
        <taxon>Spiralia</taxon>
        <taxon>Lophotrochozoa</taxon>
        <taxon>Annelida</taxon>
        <taxon>Polychaeta</taxon>
        <taxon>Sedentaria</taxon>
        <taxon>Canalipalpata</taxon>
        <taxon>Terebellida</taxon>
        <taxon>Terebelliformia</taxon>
        <taxon>Alvinellidae</taxon>
        <taxon>Paralvinella</taxon>
    </lineage>
</organism>
<dbReference type="EMBL" id="JAODUP010000812">
    <property type="protein sequence ID" value="KAK2143798.1"/>
    <property type="molecule type" value="Genomic_DNA"/>
</dbReference>
<accession>A0AAD9MTR2</accession>
<name>A0AAD9MTR2_9ANNE</name>
<protein>
    <recommendedName>
        <fullName evidence="2">Protein CNPPD1</fullName>
    </recommendedName>
</protein>
<comment type="similarity">
    <text evidence="1">Belongs to the CNPPD1 family.</text>
</comment>
<evidence type="ECO:0000256" key="2">
    <source>
        <dbReference type="ARBA" id="ARBA00040808"/>
    </source>
</evidence>
<evidence type="ECO:0000313" key="3">
    <source>
        <dbReference type="EMBL" id="KAK2143798.1"/>
    </source>
</evidence>
<dbReference type="AlphaFoldDB" id="A0AAD9MTR2"/>
<dbReference type="Proteomes" id="UP001208570">
    <property type="component" value="Unassembled WGS sequence"/>
</dbReference>
<dbReference type="GO" id="GO:0005634">
    <property type="term" value="C:nucleus"/>
    <property type="evidence" value="ECO:0007669"/>
    <property type="project" value="TreeGrafter"/>
</dbReference>
<sequence>MLINKLFDLDDINIMDGTDVYEDFQDHVNLKGRLKKTLYFGNTPRMNRPSLPMTELAVEYFHEAVPRQLGQVDMYWASSVSKKASISPCAMMLGMLYIDRLRHKNPDYIEKMSSEELFLISMDWNLYVSEEDFLDTLNKVEEQIAFKQSKHNGFLTYSDFCVLLQNENLVKLKWDLLKDICKVFAICSVAYTTSTVSMAGAVVTLDLIRAELQTIRPLFFDSLPLPLLVRHLGIFPHQGNSVHGLRNIGMSQPRMLHSEVPDMSTFQDVVMPRRTPRRNQGDRTRGGRPETTFSTSRFLTLSLFKDTLMAFVFGMRKDSTEKGIEKESSTPYVSSSNVCHCPICPLKLRRLSRRNKTCQAGSMRGSDRPADTNWSHLINGLLCLRDHNTLPVASTDWFTCGNLGEENSRGCETVPDPLSTVWHDRHGMEMKRGSAYEERSEVISSRYLPSNLHTAPVLA</sequence>